<dbReference type="RefSeq" id="WP_141809266.1">
    <property type="nucleotide sequence ID" value="NZ_VFPG01000001.1"/>
</dbReference>
<gene>
    <name evidence="2" type="ORF">FB390_2748</name>
</gene>
<evidence type="ECO:0000259" key="1">
    <source>
        <dbReference type="Pfam" id="PF01370"/>
    </source>
</evidence>
<dbReference type="OrthoDB" id="8205493at2"/>
<comment type="caution">
    <text evidence="2">The sequence shown here is derived from an EMBL/GenBank/DDBJ whole genome shotgun (WGS) entry which is preliminary data.</text>
</comment>
<organism evidence="2 3">
    <name type="scientific">Nocardia bhagyanarayanae</name>
    <dbReference type="NCBI Taxonomy" id="1215925"/>
    <lineage>
        <taxon>Bacteria</taxon>
        <taxon>Bacillati</taxon>
        <taxon>Actinomycetota</taxon>
        <taxon>Actinomycetes</taxon>
        <taxon>Mycobacteriales</taxon>
        <taxon>Nocardiaceae</taxon>
        <taxon>Nocardia</taxon>
    </lineage>
</organism>
<dbReference type="InterPro" id="IPR001509">
    <property type="entry name" value="Epimerase_deHydtase"/>
</dbReference>
<feature type="domain" description="NAD-dependent epimerase/dehydratase" evidence="1">
    <location>
        <begin position="6"/>
        <end position="207"/>
    </location>
</feature>
<dbReference type="AlphaFoldDB" id="A0A543FBC6"/>
<keyword evidence="3" id="KW-1185">Reference proteome</keyword>
<evidence type="ECO:0000313" key="2">
    <source>
        <dbReference type="EMBL" id="TQM31103.1"/>
    </source>
</evidence>
<protein>
    <submittedName>
        <fullName evidence="2">Nucleoside-diphosphate-sugar epimerase</fullName>
    </submittedName>
</protein>
<proteinExistence type="predicted"/>
<dbReference type="InterPro" id="IPR036291">
    <property type="entry name" value="NAD(P)-bd_dom_sf"/>
</dbReference>
<dbReference type="Proteomes" id="UP000316331">
    <property type="component" value="Unassembled WGS sequence"/>
</dbReference>
<dbReference type="Pfam" id="PF01370">
    <property type="entry name" value="Epimerase"/>
    <property type="match status" value="1"/>
</dbReference>
<reference evidence="2 3" key="1">
    <citation type="submission" date="2019-06" db="EMBL/GenBank/DDBJ databases">
        <title>Sequencing the genomes of 1000 actinobacteria strains.</title>
        <authorList>
            <person name="Klenk H.-P."/>
        </authorList>
    </citation>
    <scope>NUCLEOTIDE SEQUENCE [LARGE SCALE GENOMIC DNA]</scope>
    <source>
        <strain evidence="2 3">DSM 103495</strain>
    </source>
</reference>
<dbReference type="Gene3D" id="3.40.50.720">
    <property type="entry name" value="NAD(P)-binding Rossmann-like Domain"/>
    <property type="match status" value="1"/>
</dbReference>
<dbReference type="EMBL" id="VFPG01000001">
    <property type="protein sequence ID" value="TQM31103.1"/>
    <property type="molecule type" value="Genomic_DNA"/>
</dbReference>
<evidence type="ECO:0000313" key="3">
    <source>
        <dbReference type="Proteomes" id="UP000316331"/>
    </source>
</evidence>
<sequence length="307" mass="32553">MSLRIVLGAGPVGSAVALLLAERGDRVRLVTRSGSGPDHPLIERITTDATDVPALEKQTAGATALYQCAQPPYSRWSTQFPPLVRSAIEVAERTGALLASVGNLYGYGEFDGPVRETHPQRPNSTKGRLRAQLWTEASTAHEAGRIRAVEVRGSDYLGAGANSVAIAMVLNPVRNGKLALVPGDPDAPHSWTVTGDVAKTLVAAADDETAWGAVWHVPSAPPLSLRALADLTAAVAAAPSARVRRMPYPLLWAAGLLDSDARELCELRYQFERPFVLDSSAATVKFGITPTLTEVAVRATLAALPTR</sequence>
<dbReference type="SUPFAM" id="SSF51735">
    <property type="entry name" value="NAD(P)-binding Rossmann-fold domains"/>
    <property type="match status" value="1"/>
</dbReference>
<accession>A0A543FBC6</accession>
<name>A0A543FBC6_9NOCA</name>